<feature type="compositionally biased region" description="Polar residues" evidence="1">
    <location>
        <begin position="52"/>
        <end position="61"/>
    </location>
</feature>
<evidence type="ECO:0000256" key="1">
    <source>
        <dbReference type="SAM" id="MobiDB-lite"/>
    </source>
</evidence>
<organism evidence="2 3">
    <name type="scientific">Cylindrotheca closterium</name>
    <dbReference type="NCBI Taxonomy" id="2856"/>
    <lineage>
        <taxon>Eukaryota</taxon>
        <taxon>Sar</taxon>
        <taxon>Stramenopiles</taxon>
        <taxon>Ochrophyta</taxon>
        <taxon>Bacillariophyta</taxon>
        <taxon>Bacillariophyceae</taxon>
        <taxon>Bacillariophycidae</taxon>
        <taxon>Bacillariales</taxon>
        <taxon>Bacillariaceae</taxon>
        <taxon>Cylindrotheca</taxon>
    </lineage>
</organism>
<proteinExistence type="predicted"/>
<evidence type="ECO:0000313" key="3">
    <source>
        <dbReference type="Proteomes" id="UP001295423"/>
    </source>
</evidence>
<keyword evidence="3" id="KW-1185">Reference proteome</keyword>
<sequence>MVPSNDNTWSGGKNNQFQVERVTRGQNSFNSFIPQPKYGTIERQYLVRRQELPSNDNTWSGGRNRKDWESTLGV</sequence>
<evidence type="ECO:0000313" key="2">
    <source>
        <dbReference type="EMBL" id="CAJ1939430.1"/>
    </source>
</evidence>
<accession>A0AAD2CQL9</accession>
<dbReference type="EMBL" id="CAKOGP040000791">
    <property type="protein sequence ID" value="CAJ1939430.1"/>
    <property type="molecule type" value="Genomic_DNA"/>
</dbReference>
<name>A0AAD2CQL9_9STRA</name>
<dbReference type="Proteomes" id="UP001295423">
    <property type="component" value="Unassembled WGS sequence"/>
</dbReference>
<dbReference type="AlphaFoldDB" id="A0AAD2CQL9"/>
<comment type="caution">
    <text evidence="2">The sequence shown here is derived from an EMBL/GenBank/DDBJ whole genome shotgun (WGS) entry which is preliminary data.</text>
</comment>
<gene>
    <name evidence="2" type="ORF">CYCCA115_LOCUS6586</name>
</gene>
<feature type="compositionally biased region" description="Basic and acidic residues" evidence="1">
    <location>
        <begin position="64"/>
        <end position="74"/>
    </location>
</feature>
<feature type="region of interest" description="Disordered" evidence="1">
    <location>
        <begin position="52"/>
        <end position="74"/>
    </location>
</feature>
<protein>
    <submittedName>
        <fullName evidence="2">Uncharacterized protein</fullName>
    </submittedName>
</protein>
<reference evidence="2" key="1">
    <citation type="submission" date="2023-08" db="EMBL/GenBank/DDBJ databases">
        <authorList>
            <person name="Audoor S."/>
            <person name="Bilcke G."/>
        </authorList>
    </citation>
    <scope>NUCLEOTIDE SEQUENCE</scope>
</reference>